<dbReference type="EMBL" id="ML212745">
    <property type="protein sequence ID" value="TFK78171.1"/>
    <property type="molecule type" value="Genomic_DNA"/>
</dbReference>
<keyword evidence="2" id="KW-1185">Reference proteome</keyword>
<evidence type="ECO:0000313" key="2">
    <source>
        <dbReference type="Proteomes" id="UP000308197"/>
    </source>
</evidence>
<reference evidence="1 2" key="1">
    <citation type="journal article" date="2019" name="Nat. Ecol. Evol.">
        <title>Megaphylogeny resolves global patterns of mushroom evolution.</title>
        <authorList>
            <person name="Varga T."/>
            <person name="Krizsan K."/>
            <person name="Foldi C."/>
            <person name="Dima B."/>
            <person name="Sanchez-Garcia M."/>
            <person name="Sanchez-Ramirez S."/>
            <person name="Szollosi G.J."/>
            <person name="Szarkandi J.G."/>
            <person name="Papp V."/>
            <person name="Albert L."/>
            <person name="Andreopoulos W."/>
            <person name="Angelini C."/>
            <person name="Antonin V."/>
            <person name="Barry K.W."/>
            <person name="Bougher N.L."/>
            <person name="Buchanan P."/>
            <person name="Buyck B."/>
            <person name="Bense V."/>
            <person name="Catcheside P."/>
            <person name="Chovatia M."/>
            <person name="Cooper J."/>
            <person name="Damon W."/>
            <person name="Desjardin D."/>
            <person name="Finy P."/>
            <person name="Geml J."/>
            <person name="Haridas S."/>
            <person name="Hughes K."/>
            <person name="Justo A."/>
            <person name="Karasinski D."/>
            <person name="Kautmanova I."/>
            <person name="Kiss B."/>
            <person name="Kocsube S."/>
            <person name="Kotiranta H."/>
            <person name="LaButti K.M."/>
            <person name="Lechner B.E."/>
            <person name="Liimatainen K."/>
            <person name="Lipzen A."/>
            <person name="Lukacs Z."/>
            <person name="Mihaltcheva S."/>
            <person name="Morgado L.N."/>
            <person name="Niskanen T."/>
            <person name="Noordeloos M.E."/>
            <person name="Ohm R.A."/>
            <person name="Ortiz-Santana B."/>
            <person name="Ovrebo C."/>
            <person name="Racz N."/>
            <person name="Riley R."/>
            <person name="Savchenko A."/>
            <person name="Shiryaev A."/>
            <person name="Soop K."/>
            <person name="Spirin V."/>
            <person name="Szebenyi C."/>
            <person name="Tomsovsky M."/>
            <person name="Tulloss R.E."/>
            <person name="Uehling J."/>
            <person name="Grigoriev I.V."/>
            <person name="Vagvolgyi C."/>
            <person name="Papp T."/>
            <person name="Martin F.M."/>
            <person name="Miettinen O."/>
            <person name="Hibbett D.S."/>
            <person name="Nagy L.G."/>
        </authorList>
    </citation>
    <scope>NUCLEOTIDE SEQUENCE [LARGE SCALE GENOMIC DNA]</scope>
    <source>
        <strain evidence="1 2">HHB13444</strain>
    </source>
</reference>
<protein>
    <submittedName>
        <fullName evidence="1">Uncharacterized protein</fullName>
    </submittedName>
</protein>
<sequence length="70" mass="7476">MLVKHNSVALAVFASAPLLRLANFTPDISRGPPPASLMSALCPQRSIRVPCRVSWPSLAYFIPSGLRAAS</sequence>
<gene>
    <name evidence="1" type="ORF">K466DRAFT_592893</name>
</gene>
<evidence type="ECO:0000313" key="1">
    <source>
        <dbReference type="EMBL" id="TFK78171.1"/>
    </source>
</evidence>
<organism evidence="1 2">
    <name type="scientific">Polyporus arcularius HHB13444</name>
    <dbReference type="NCBI Taxonomy" id="1314778"/>
    <lineage>
        <taxon>Eukaryota</taxon>
        <taxon>Fungi</taxon>
        <taxon>Dikarya</taxon>
        <taxon>Basidiomycota</taxon>
        <taxon>Agaricomycotina</taxon>
        <taxon>Agaricomycetes</taxon>
        <taxon>Polyporales</taxon>
        <taxon>Polyporaceae</taxon>
        <taxon>Polyporus</taxon>
    </lineage>
</organism>
<dbReference type="Proteomes" id="UP000308197">
    <property type="component" value="Unassembled WGS sequence"/>
</dbReference>
<dbReference type="AlphaFoldDB" id="A0A5C3NKC1"/>
<accession>A0A5C3NKC1</accession>
<dbReference type="InParanoid" id="A0A5C3NKC1"/>
<proteinExistence type="predicted"/>
<name>A0A5C3NKC1_9APHY</name>